<feature type="domain" description="Rad51-like C-terminal" evidence="3">
    <location>
        <begin position="57"/>
        <end position="242"/>
    </location>
</feature>
<dbReference type="InterPro" id="IPR051988">
    <property type="entry name" value="HRR_RAD51_Paralog"/>
</dbReference>
<dbReference type="EMBL" id="MBFR01000018">
    <property type="protein sequence ID" value="PVU97117.1"/>
    <property type="molecule type" value="Genomic_DNA"/>
</dbReference>
<dbReference type="GO" id="GO:0000723">
    <property type="term" value="P:telomere maintenance"/>
    <property type="evidence" value="ECO:0007669"/>
    <property type="project" value="TreeGrafter"/>
</dbReference>
<gene>
    <name evidence="4" type="ORF">BB561_000752</name>
</gene>
<accession>A0A2T9YXR4</accession>
<dbReference type="GO" id="GO:0008094">
    <property type="term" value="F:ATP-dependent activity, acting on DNA"/>
    <property type="evidence" value="ECO:0007669"/>
    <property type="project" value="TreeGrafter"/>
</dbReference>
<dbReference type="GO" id="GO:0007131">
    <property type="term" value="P:reciprocal meiotic recombination"/>
    <property type="evidence" value="ECO:0007669"/>
    <property type="project" value="TreeGrafter"/>
</dbReference>
<dbReference type="PANTHER" id="PTHR46457">
    <property type="entry name" value="DNA REPAIR PROTEIN RAD51 HOMOLOG 4"/>
    <property type="match status" value="1"/>
</dbReference>
<dbReference type="PANTHER" id="PTHR46457:SF1">
    <property type="entry name" value="DNA REPAIR PROTEIN RAD51 HOMOLOG 4"/>
    <property type="match status" value="1"/>
</dbReference>
<name>A0A2T9YXR4_9FUNG</name>
<dbReference type="Proteomes" id="UP000245383">
    <property type="component" value="Unassembled WGS sequence"/>
</dbReference>
<dbReference type="Gene3D" id="3.40.50.300">
    <property type="entry name" value="P-loop containing nucleotide triphosphate hydrolases"/>
    <property type="match status" value="1"/>
</dbReference>
<evidence type="ECO:0000313" key="5">
    <source>
        <dbReference type="Proteomes" id="UP000245383"/>
    </source>
</evidence>
<dbReference type="InterPro" id="IPR013632">
    <property type="entry name" value="Rad51_C"/>
</dbReference>
<dbReference type="GO" id="GO:0042148">
    <property type="term" value="P:DNA strand invasion"/>
    <property type="evidence" value="ECO:0007669"/>
    <property type="project" value="TreeGrafter"/>
</dbReference>
<dbReference type="SUPFAM" id="SSF52540">
    <property type="entry name" value="P-loop containing nucleoside triphosphate hydrolases"/>
    <property type="match status" value="1"/>
</dbReference>
<dbReference type="GO" id="GO:0000724">
    <property type="term" value="P:double-strand break repair via homologous recombination"/>
    <property type="evidence" value="ECO:0007669"/>
    <property type="project" value="TreeGrafter"/>
</dbReference>
<protein>
    <recommendedName>
        <fullName evidence="3">Rad51-like C-terminal domain-containing protein</fullName>
    </recommendedName>
</protein>
<dbReference type="GO" id="GO:0005657">
    <property type="term" value="C:replication fork"/>
    <property type="evidence" value="ECO:0007669"/>
    <property type="project" value="TreeGrafter"/>
</dbReference>
<reference evidence="4 5" key="1">
    <citation type="journal article" date="2018" name="MBio">
        <title>Comparative Genomics Reveals the Core Gene Toolbox for the Fungus-Insect Symbiosis.</title>
        <authorList>
            <person name="Wang Y."/>
            <person name="Stata M."/>
            <person name="Wang W."/>
            <person name="Stajich J.E."/>
            <person name="White M.M."/>
            <person name="Moncalvo J.M."/>
        </authorList>
    </citation>
    <scope>NUCLEOTIDE SEQUENCE [LARGE SCALE GENOMIC DNA]</scope>
    <source>
        <strain evidence="4 5">SWE-8-4</strain>
    </source>
</reference>
<dbReference type="GO" id="GO:0003697">
    <property type="term" value="F:single-stranded DNA binding"/>
    <property type="evidence" value="ECO:0007669"/>
    <property type="project" value="TreeGrafter"/>
</dbReference>
<evidence type="ECO:0000313" key="4">
    <source>
        <dbReference type="EMBL" id="PVU97117.1"/>
    </source>
</evidence>
<dbReference type="Pfam" id="PF08423">
    <property type="entry name" value="Rad51"/>
    <property type="match status" value="1"/>
</dbReference>
<sequence length="345" mass="39408">MNFSDFNKDYSPILLKKDQVKPDDLESTKKQRCHAWAKQAATREYTSLDSSFADFEYISTGITTLDGMLEGGIEVNSITEIIGPAKSKKSKLCFAIVAHIVATTDRKIFFLYSDTPENTLYPLQRDIENKIGAKTPDNKNNQKFENLQIVNVTKASKLLNYLEHYLEKETNQEVLLQDSSSLGDLIVIDNIAEMVYTDSNKKNTIIQAQLTSLHRYLHRIVRVGNCAILIVNGSSVIHDIDNRKNTEKQLEPNNNKFPELERNLVRGQISEMQNISNYTTEIENTLAAASRVKPMLGLNWQYVAHHRLFLSKIKMDDTQRLHQIRCVLTRSVNLFAILKISRSNQ</sequence>
<dbReference type="STRING" id="133385.A0A2T9YXR4"/>
<keyword evidence="2" id="KW-0539">Nucleus</keyword>
<dbReference type="AlphaFoldDB" id="A0A2T9YXR4"/>
<dbReference type="OrthoDB" id="1861185at2759"/>
<evidence type="ECO:0000256" key="2">
    <source>
        <dbReference type="ARBA" id="ARBA00023242"/>
    </source>
</evidence>
<comment type="subcellular location">
    <subcellularLocation>
        <location evidence="1">Nucleus</location>
    </subcellularLocation>
</comment>
<dbReference type="InterPro" id="IPR027417">
    <property type="entry name" value="P-loop_NTPase"/>
</dbReference>
<organism evidence="4 5">
    <name type="scientific">Smittium simulii</name>
    <dbReference type="NCBI Taxonomy" id="133385"/>
    <lineage>
        <taxon>Eukaryota</taxon>
        <taxon>Fungi</taxon>
        <taxon>Fungi incertae sedis</taxon>
        <taxon>Zoopagomycota</taxon>
        <taxon>Kickxellomycotina</taxon>
        <taxon>Harpellomycetes</taxon>
        <taxon>Harpellales</taxon>
        <taxon>Legeriomycetaceae</taxon>
        <taxon>Smittium</taxon>
    </lineage>
</organism>
<evidence type="ECO:0000256" key="1">
    <source>
        <dbReference type="ARBA" id="ARBA00004123"/>
    </source>
</evidence>
<proteinExistence type="predicted"/>
<dbReference type="GO" id="GO:0000400">
    <property type="term" value="F:four-way junction DNA binding"/>
    <property type="evidence" value="ECO:0007669"/>
    <property type="project" value="TreeGrafter"/>
</dbReference>
<evidence type="ECO:0000259" key="3">
    <source>
        <dbReference type="Pfam" id="PF08423"/>
    </source>
</evidence>
<dbReference type="GO" id="GO:0033063">
    <property type="term" value="C:Rad51B-Rad51C-Rad51D-XRCC2 complex"/>
    <property type="evidence" value="ECO:0007669"/>
    <property type="project" value="TreeGrafter"/>
</dbReference>
<keyword evidence="5" id="KW-1185">Reference proteome</keyword>
<dbReference type="GO" id="GO:0005815">
    <property type="term" value="C:microtubule organizing center"/>
    <property type="evidence" value="ECO:0007669"/>
    <property type="project" value="TreeGrafter"/>
</dbReference>
<comment type="caution">
    <text evidence="4">The sequence shown here is derived from an EMBL/GenBank/DDBJ whole genome shotgun (WGS) entry which is preliminary data.</text>
</comment>